<proteinExistence type="predicted"/>
<evidence type="ECO:0000313" key="2">
    <source>
        <dbReference type="EMBL" id="QRC97325.1"/>
    </source>
</evidence>
<dbReference type="Proteomes" id="UP000663193">
    <property type="component" value="Chromosome 7"/>
</dbReference>
<evidence type="ECO:0000256" key="1">
    <source>
        <dbReference type="SAM" id="MobiDB-lite"/>
    </source>
</evidence>
<feature type="region of interest" description="Disordered" evidence="1">
    <location>
        <begin position="27"/>
        <end position="99"/>
    </location>
</feature>
<accession>A0A7U2F6D4</accession>
<dbReference type="AlphaFoldDB" id="A0A7U2F6D4"/>
<sequence length="99" mass="10478">MSACAAACPTTHAQSNILQVSITTTNSETATMPVPMNSATTDKSTASSATAQTAQNANSTSTQSVASTSHTEKTEQEKEAERLYEERMEEEYAKREGGA</sequence>
<dbReference type="VEuPathDB" id="FungiDB:JI435_088920"/>
<name>A0A7U2F6D4_PHANO</name>
<evidence type="ECO:0000313" key="3">
    <source>
        <dbReference type="Proteomes" id="UP000663193"/>
    </source>
</evidence>
<keyword evidence="3" id="KW-1185">Reference proteome</keyword>
<feature type="compositionally biased region" description="Basic and acidic residues" evidence="1">
    <location>
        <begin position="70"/>
        <end position="99"/>
    </location>
</feature>
<organism evidence="2 3">
    <name type="scientific">Phaeosphaeria nodorum (strain SN15 / ATCC MYA-4574 / FGSC 10173)</name>
    <name type="common">Glume blotch fungus</name>
    <name type="synonym">Parastagonospora nodorum</name>
    <dbReference type="NCBI Taxonomy" id="321614"/>
    <lineage>
        <taxon>Eukaryota</taxon>
        <taxon>Fungi</taxon>
        <taxon>Dikarya</taxon>
        <taxon>Ascomycota</taxon>
        <taxon>Pezizomycotina</taxon>
        <taxon>Dothideomycetes</taxon>
        <taxon>Pleosporomycetidae</taxon>
        <taxon>Pleosporales</taxon>
        <taxon>Pleosporineae</taxon>
        <taxon>Phaeosphaeriaceae</taxon>
        <taxon>Parastagonospora</taxon>
    </lineage>
</organism>
<reference evidence="3" key="1">
    <citation type="journal article" date="2021" name="BMC Genomics">
        <title>Chromosome-level genome assembly and manually-curated proteome of model necrotroph Parastagonospora nodorum Sn15 reveals a genome-wide trove of candidate effector homologs, and redundancy of virulence-related functions within an accessory chromosome.</title>
        <authorList>
            <person name="Bertazzoni S."/>
            <person name="Jones D.A.B."/>
            <person name="Phan H.T."/>
            <person name="Tan K.-C."/>
            <person name="Hane J.K."/>
        </authorList>
    </citation>
    <scope>NUCLEOTIDE SEQUENCE [LARGE SCALE GENOMIC DNA]</scope>
    <source>
        <strain evidence="3">SN15 / ATCC MYA-4574 / FGSC 10173)</strain>
    </source>
</reference>
<gene>
    <name evidence="2" type="ORF">JI435_088920</name>
</gene>
<dbReference type="RefSeq" id="XP_001799196.1">
    <property type="nucleotide sequence ID" value="XM_001799144.1"/>
</dbReference>
<feature type="compositionally biased region" description="Low complexity" evidence="1">
    <location>
        <begin position="37"/>
        <end position="64"/>
    </location>
</feature>
<dbReference type="KEGG" id="pno:SNOG_08892"/>
<protein>
    <submittedName>
        <fullName evidence="2">Uncharacterized protein</fullName>
    </submittedName>
</protein>
<dbReference type="EMBL" id="CP069029">
    <property type="protein sequence ID" value="QRC97325.1"/>
    <property type="molecule type" value="Genomic_DNA"/>
</dbReference>